<dbReference type="GO" id="GO:0016746">
    <property type="term" value="F:acyltransferase activity"/>
    <property type="evidence" value="ECO:0007669"/>
    <property type="project" value="UniProtKB-KW"/>
</dbReference>
<dbReference type="STRING" id="1073574.GOARA_064_01020"/>
<evidence type="ECO:0000256" key="6">
    <source>
        <dbReference type="ARBA" id="ARBA00023315"/>
    </source>
</evidence>
<dbReference type="InterPro" id="IPR004960">
    <property type="entry name" value="LipA_acyltrans"/>
</dbReference>
<keyword evidence="4 7" id="KW-0808">Transferase</keyword>
<evidence type="ECO:0000313" key="7">
    <source>
        <dbReference type="EMBL" id="GAB11100.1"/>
    </source>
</evidence>
<evidence type="ECO:0000256" key="2">
    <source>
        <dbReference type="ARBA" id="ARBA00022475"/>
    </source>
</evidence>
<name>G7H5H5_9ACTN</name>
<dbReference type="NCBIfam" id="NF005919">
    <property type="entry name" value="PRK07920.1"/>
    <property type="match status" value="1"/>
</dbReference>
<evidence type="ECO:0000256" key="1">
    <source>
        <dbReference type="ARBA" id="ARBA00004533"/>
    </source>
</evidence>
<dbReference type="CDD" id="cd07984">
    <property type="entry name" value="LPLAT_LABLAT-like"/>
    <property type="match status" value="1"/>
</dbReference>
<dbReference type="PANTHER" id="PTHR30606">
    <property type="entry name" value="LIPID A BIOSYNTHESIS LAUROYL ACYLTRANSFERASE"/>
    <property type="match status" value="1"/>
</dbReference>
<dbReference type="Proteomes" id="UP000035088">
    <property type="component" value="Unassembled WGS sequence"/>
</dbReference>
<dbReference type="GO" id="GO:0009247">
    <property type="term" value="P:glycolipid biosynthetic process"/>
    <property type="evidence" value="ECO:0007669"/>
    <property type="project" value="UniProtKB-ARBA"/>
</dbReference>
<keyword evidence="6 7" id="KW-0012">Acyltransferase</keyword>
<proteinExistence type="predicted"/>
<keyword evidence="8" id="KW-1185">Reference proteome</keyword>
<accession>G7H5H5</accession>
<protein>
    <submittedName>
        <fullName evidence="7">Putative acyltransferase</fullName>
    </submittedName>
</protein>
<keyword evidence="5" id="KW-0472">Membrane</keyword>
<sequence length="311" mass="34117">MVNLAELRSGIIERVADVGYAAGWTALRYAPDPVARGLFDQIGSVIGRRGGGPDQLRANLARVLATTPEQVPDEIVVDAMTSYMRYWCEAFRLPTMNPADVAENFLLPEADRGRLDAAVDRGRGVVLALPHTGNWDMAGAWLVQHYGTLSTVAERLKPESLFRRFVEYRESLGFEIFPLSGGEQPPFGELAARLRAGGIVCLLGERDLARHGVPVTFFGERTRMPAGPAKLAIETGAALIPVHHWFLEEPHSQASCGEEIDVSGGVAAATQALATVFERNIAAHPADWHMLQPLWEADWSEDRRRRLEGTA</sequence>
<organism evidence="7 8">
    <name type="scientific">Gordonia araii NBRC 100433</name>
    <dbReference type="NCBI Taxonomy" id="1073574"/>
    <lineage>
        <taxon>Bacteria</taxon>
        <taxon>Bacillati</taxon>
        <taxon>Actinomycetota</taxon>
        <taxon>Actinomycetes</taxon>
        <taxon>Mycobacteriales</taxon>
        <taxon>Gordoniaceae</taxon>
        <taxon>Gordonia</taxon>
    </lineage>
</organism>
<dbReference type="Pfam" id="PF03279">
    <property type="entry name" value="Lip_A_acyltrans"/>
    <property type="match status" value="1"/>
</dbReference>
<evidence type="ECO:0000256" key="4">
    <source>
        <dbReference type="ARBA" id="ARBA00022679"/>
    </source>
</evidence>
<gene>
    <name evidence="7" type="ORF">GOARA_064_01020</name>
</gene>
<dbReference type="AlphaFoldDB" id="G7H5H5"/>
<comment type="caution">
    <text evidence="7">The sequence shown here is derived from an EMBL/GenBank/DDBJ whole genome shotgun (WGS) entry which is preliminary data.</text>
</comment>
<evidence type="ECO:0000256" key="5">
    <source>
        <dbReference type="ARBA" id="ARBA00023136"/>
    </source>
</evidence>
<comment type="subcellular location">
    <subcellularLocation>
        <location evidence="1">Cell inner membrane</location>
    </subcellularLocation>
</comment>
<evidence type="ECO:0000313" key="8">
    <source>
        <dbReference type="Proteomes" id="UP000035088"/>
    </source>
</evidence>
<dbReference type="RefSeq" id="WP_007323175.1">
    <property type="nucleotide sequence ID" value="NZ_BAEE01000064.1"/>
</dbReference>
<keyword evidence="3" id="KW-0997">Cell inner membrane</keyword>
<dbReference type="PANTHER" id="PTHR30606:SF10">
    <property type="entry name" value="PHOSPHATIDYLINOSITOL MANNOSIDE ACYLTRANSFERASE"/>
    <property type="match status" value="1"/>
</dbReference>
<dbReference type="EMBL" id="BAEE01000064">
    <property type="protein sequence ID" value="GAB11100.1"/>
    <property type="molecule type" value="Genomic_DNA"/>
</dbReference>
<reference evidence="7 8" key="1">
    <citation type="submission" date="2011-11" db="EMBL/GenBank/DDBJ databases">
        <title>Whole genome shotgun sequence of Gordonia araii NBRC 100433.</title>
        <authorList>
            <person name="Yoshida Y."/>
            <person name="Hosoyama A."/>
            <person name="Tsuchikane K."/>
            <person name="Katsumata H."/>
            <person name="Yamazaki S."/>
            <person name="Fujita N."/>
        </authorList>
    </citation>
    <scope>NUCLEOTIDE SEQUENCE [LARGE SCALE GENOMIC DNA]</scope>
    <source>
        <strain evidence="7 8">NBRC 100433</strain>
    </source>
</reference>
<dbReference type="GO" id="GO:0005886">
    <property type="term" value="C:plasma membrane"/>
    <property type="evidence" value="ECO:0007669"/>
    <property type="project" value="UniProtKB-SubCell"/>
</dbReference>
<evidence type="ECO:0000256" key="3">
    <source>
        <dbReference type="ARBA" id="ARBA00022519"/>
    </source>
</evidence>
<keyword evidence="2" id="KW-1003">Cell membrane</keyword>